<sequence length="73" mass="8114">MAKAKFERKKPHVNIGTIGHVDHGKTTLTAAITMVLSKKGFAEASKYDEIDKAPEEKERGITINTSHVEYETD</sequence>
<dbReference type="Proteomes" id="UP001224418">
    <property type="component" value="Unassembled WGS sequence"/>
</dbReference>
<dbReference type="InterPro" id="IPR027417">
    <property type="entry name" value="P-loop_NTPase"/>
</dbReference>
<dbReference type="InterPro" id="IPR031157">
    <property type="entry name" value="G_TR_CS"/>
</dbReference>
<dbReference type="InterPro" id="IPR000795">
    <property type="entry name" value="T_Tr_GTP-bd_dom"/>
</dbReference>
<protein>
    <submittedName>
        <fullName evidence="2">Translation elongation factor EF-Tu-like GTPase</fullName>
    </submittedName>
</protein>
<dbReference type="InterPro" id="IPR050055">
    <property type="entry name" value="EF-Tu_GTPase"/>
</dbReference>
<proteinExistence type="predicted"/>
<dbReference type="PANTHER" id="PTHR43721:SF22">
    <property type="entry name" value="ELONGATION FACTOR TU, MITOCHONDRIAL"/>
    <property type="match status" value="1"/>
</dbReference>
<dbReference type="RefSeq" id="WP_307357244.1">
    <property type="nucleotide sequence ID" value="NZ_JAUSWN010000034.1"/>
</dbReference>
<dbReference type="PRINTS" id="PR00315">
    <property type="entry name" value="ELONGATNFCT"/>
</dbReference>
<evidence type="ECO:0000313" key="3">
    <source>
        <dbReference type="EMBL" id="MDQ0480974.1"/>
    </source>
</evidence>
<feature type="domain" description="Tr-type G" evidence="1">
    <location>
        <begin position="10"/>
        <end position="73"/>
    </location>
</feature>
<dbReference type="PROSITE" id="PS51722">
    <property type="entry name" value="G_TR_2"/>
    <property type="match status" value="1"/>
</dbReference>
<gene>
    <name evidence="2" type="ORF">QOZ93_002680</name>
    <name evidence="3" type="ORF">QOZ93_002725</name>
</gene>
<name>A0ABU0JUY9_HATLI</name>
<organism evidence="2 4">
    <name type="scientific">Hathewaya limosa</name>
    <name type="common">Clostridium limosum</name>
    <dbReference type="NCBI Taxonomy" id="1536"/>
    <lineage>
        <taxon>Bacteria</taxon>
        <taxon>Bacillati</taxon>
        <taxon>Bacillota</taxon>
        <taxon>Clostridia</taxon>
        <taxon>Eubacteriales</taxon>
        <taxon>Clostridiaceae</taxon>
        <taxon>Hathewaya</taxon>
    </lineage>
</organism>
<dbReference type="SUPFAM" id="SSF52540">
    <property type="entry name" value="P-loop containing nucleoside triphosphate hydrolases"/>
    <property type="match status" value="1"/>
</dbReference>
<dbReference type="EMBL" id="JAUSWN010000037">
    <property type="protein sequence ID" value="MDQ0480974.1"/>
    <property type="molecule type" value="Genomic_DNA"/>
</dbReference>
<dbReference type="Gene3D" id="3.40.50.300">
    <property type="entry name" value="P-loop containing nucleotide triphosphate hydrolases"/>
    <property type="match status" value="1"/>
</dbReference>
<keyword evidence="4" id="KW-1185">Reference proteome</keyword>
<accession>A0ABU0JUY9</accession>
<evidence type="ECO:0000313" key="4">
    <source>
        <dbReference type="Proteomes" id="UP001224418"/>
    </source>
</evidence>
<dbReference type="PANTHER" id="PTHR43721">
    <property type="entry name" value="ELONGATION FACTOR TU-RELATED"/>
    <property type="match status" value="1"/>
</dbReference>
<evidence type="ECO:0000259" key="1">
    <source>
        <dbReference type="PROSITE" id="PS51722"/>
    </source>
</evidence>
<comment type="caution">
    <text evidence="2">The sequence shown here is derived from an EMBL/GenBank/DDBJ whole genome shotgun (WGS) entry which is preliminary data.</text>
</comment>
<dbReference type="EMBL" id="JAUSWN010000034">
    <property type="protein sequence ID" value="MDQ0480930.1"/>
    <property type="molecule type" value="Genomic_DNA"/>
</dbReference>
<reference evidence="2 4" key="1">
    <citation type="submission" date="2023-07" db="EMBL/GenBank/DDBJ databases">
        <title>Genomic Encyclopedia of Type Strains, Phase IV (KMG-IV): sequencing the most valuable type-strain genomes for metagenomic binning, comparative biology and taxonomic classification.</title>
        <authorList>
            <person name="Goeker M."/>
        </authorList>
    </citation>
    <scope>NUCLEOTIDE SEQUENCE [LARGE SCALE GENOMIC DNA]</scope>
    <source>
        <strain evidence="2 4">DSM 1400</strain>
    </source>
</reference>
<dbReference type="PROSITE" id="PS00301">
    <property type="entry name" value="G_TR_1"/>
    <property type="match status" value="1"/>
</dbReference>
<dbReference type="Pfam" id="PF00009">
    <property type="entry name" value="GTP_EFTU"/>
    <property type="match status" value="1"/>
</dbReference>
<evidence type="ECO:0000313" key="2">
    <source>
        <dbReference type="EMBL" id="MDQ0480930.1"/>
    </source>
</evidence>
<feature type="non-terminal residue" evidence="2">
    <location>
        <position position="73"/>
    </location>
</feature>